<proteinExistence type="predicted"/>
<organism evidence="1 2">
    <name type="scientific">Thelohanellus kitauei</name>
    <name type="common">Myxosporean</name>
    <dbReference type="NCBI Taxonomy" id="669202"/>
    <lineage>
        <taxon>Eukaryota</taxon>
        <taxon>Metazoa</taxon>
        <taxon>Cnidaria</taxon>
        <taxon>Myxozoa</taxon>
        <taxon>Myxosporea</taxon>
        <taxon>Bivalvulida</taxon>
        <taxon>Platysporina</taxon>
        <taxon>Myxobolidae</taxon>
        <taxon>Thelohanellus</taxon>
    </lineage>
</organism>
<evidence type="ECO:0000313" key="1">
    <source>
        <dbReference type="EMBL" id="KII71564.1"/>
    </source>
</evidence>
<dbReference type="EMBL" id="JWZT01001718">
    <property type="protein sequence ID" value="KII71564.1"/>
    <property type="molecule type" value="Genomic_DNA"/>
</dbReference>
<name>A0A0C2J1A4_THEKT</name>
<gene>
    <name evidence="1" type="ORF">RF11_04609</name>
</gene>
<comment type="caution">
    <text evidence="1">The sequence shown here is derived from an EMBL/GenBank/DDBJ whole genome shotgun (WGS) entry which is preliminary data.</text>
</comment>
<protein>
    <submittedName>
        <fullName evidence="1">Uncharacterized protein</fullName>
    </submittedName>
</protein>
<evidence type="ECO:0000313" key="2">
    <source>
        <dbReference type="Proteomes" id="UP000031668"/>
    </source>
</evidence>
<dbReference type="AlphaFoldDB" id="A0A0C2J1A4"/>
<reference evidence="1 2" key="1">
    <citation type="journal article" date="2014" name="Genome Biol. Evol.">
        <title>The genome of the myxosporean Thelohanellus kitauei shows adaptations to nutrient acquisition within its fish host.</title>
        <authorList>
            <person name="Yang Y."/>
            <person name="Xiong J."/>
            <person name="Zhou Z."/>
            <person name="Huo F."/>
            <person name="Miao W."/>
            <person name="Ran C."/>
            <person name="Liu Y."/>
            <person name="Zhang J."/>
            <person name="Feng J."/>
            <person name="Wang M."/>
            <person name="Wang M."/>
            <person name="Wang L."/>
            <person name="Yao B."/>
        </authorList>
    </citation>
    <scope>NUCLEOTIDE SEQUENCE [LARGE SCALE GENOMIC DNA]</scope>
    <source>
        <strain evidence="1">Wuqing</strain>
    </source>
</reference>
<sequence length="155" mass="17497">MDASYNPQETSNTSCLTFNSRLVRPRRIWVSTISNSDTTSSINFLKHECEKHRGSGEQNNNFLRSVVRECIQIQGFIEKIWCRDYDGETRSVDQKVLFSSSPVENLDTTDCKPDLPFFTPFDSQIIAVRATKHTVDVGTNTVKIADPTDTGPMSD</sequence>
<accession>A0A0C2J1A4</accession>
<keyword evidence="2" id="KW-1185">Reference proteome</keyword>
<dbReference type="Proteomes" id="UP000031668">
    <property type="component" value="Unassembled WGS sequence"/>
</dbReference>